<accession>A0A2P2IYE8</accession>
<sequence length="10" mass="1118">MVTAKVNLSR</sequence>
<reference evidence="1" key="1">
    <citation type="submission" date="2018-02" db="EMBL/GenBank/DDBJ databases">
        <title>Rhizophora mucronata_Transcriptome.</title>
        <authorList>
            <person name="Meera S.P."/>
            <person name="Sreeshan A."/>
            <person name="Augustine A."/>
        </authorList>
    </citation>
    <scope>NUCLEOTIDE SEQUENCE</scope>
    <source>
        <tissue evidence="1">Leaf</tissue>
    </source>
</reference>
<proteinExistence type="predicted"/>
<evidence type="ECO:0000313" key="1">
    <source>
        <dbReference type="EMBL" id="MBW86239.1"/>
    </source>
</evidence>
<organism evidence="1">
    <name type="scientific">Rhizophora mucronata</name>
    <name type="common">Asiatic mangrove</name>
    <dbReference type="NCBI Taxonomy" id="61149"/>
    <lineage>
        <taxon>Eukaryota</taxon>
        <taxon>Viridiplantae</taxon>
        <taxon>Streptophyta</taxon>
        <taxon>Embryophyta</taxon>
        <taxon>Tracheophyta</taxon>
        <taxon>Spermatophyta</taxon>
        <taxon>Magnoliopsida</taxon>
        <taxon>eudicotyledons</taxon>
        <taxon>Gunneridae</taxon>
        <taxon>Pentapetalae</taxon>
        <taxon>rosids</taxon>
        <taxon>fabids</taxon>
        <taxon>Malpighiales</taxon>
        <taxon>Rhizophoraceae</taxon>
        <taxon>Rhizophora</taxon>
    </lineage>
</organism>
<dbReference type="EMBL" id="GGEC01005756">
    <property type="protein sequence ID" value="MBW86239.1"/>
    <property type="molecule type" value="Transcribed_RNA"/>
</dbReference>
<name>A0A2P2IYE8_RHIMU</name>
<protein>
    <submittedName>
        <fullName evidence="1">Nucleoid-associated protein At2g24020ic-like</fullName>
    </submittedName>
</protein>